<accession>A0ABW3HZE7</accession>
<protein>
    <submittedName>
        <fullName evidence="3">Endonuclease/exonuclease/phosphatase family protein</fullName>
    </submittedName>
</protein>
<dbReference type="Pfam" id="PF03372">
    <property type="entry name" value="Exo_endo_phos"/>
    <property type="match status" value="1"/>
</dbReference>
<dbReference type="EMBL" id="JBHTJM010000002">
    <property type="protein sequence ID" value="MFD0962727.1"/>
    <property type="molecule type" value="Genomic_DNA"/>
</dbReference>
<dbReference type="InterPro" id="IPR036691">
    <property type="entry name" value="Endo/exonu/phosph_ase_sf"/>
</dbReference>
<dbReference type="Gene3D" id="3.60.10.10">
    <property type="entry name" value="Endonuclease/exonuclease/phosphatase"/>
    <property type="match status" value="1"/>
</dbReference>
<dbReference type="GO" id="GO:0004519">
    <property type="term" value="F:endonuclease activity"/>
    <property type="evidence" value="ECO:0007669"/>
    <property type="project" value="UniProtKB-KW"/>
</dbReference>
<evidence type="ECO:0000256" key="1">
    <source>
        <dbReference type="SAM" id="SignalP"/>
    </source>
</evidence>
<keyword evidence="3" id="KW-0540">Nuclease</keyword>
<keyword evidence="4" id="KW-1185">Reference proteome</keyword>
<feature type="domain" description="Endonuclease/exonuclease/phosphatase" evidence="2">
    <location>
        <begin position="27"/>
        <end position="192"/>
    </location>
</feature>
<keyword evidence="1" id="KW-0732">Signal</keyword>
<name>A0ABW3HZE7_9FLAO</name>
<dbReference type="Proteomes" id="UP001596997">
    <property type="component" value="Unassembled WGS sequence"/>
</dbReference>
<sequence length="418" mass="47079">MKKKLLSFFVLSCTLLSFSQGNIKVMFYNLLHYPSTQPSRISHLEAILDDYQPDIFAVCELENGGASGVLNAIQTPDNRYVAATFVSNQSVPSSDLQQMIYFNHQKLNLVTETVHTTVVRDINQYTFLLETPDKVTNPKYLEVFVTHLKAGTNSQNPNNEQKRLDAINVFTTALNSVPTDRYILFAGDFNLYDANEPAYVELLDPTNNIVMVDPINRPGSWHNTSSFQDIFTQSTFSVTDGNGHIGDGSTGGIDDRFDFIMMSENLQTSSEVYYKPNTYAAYGNNGNCWNKSINNTSCSGTYSQTIRNHLFNFSDHLPVVMELETQQTLTISSEIVVENLLSFSDGNIVTHSLGIKKSPNKLNNSTLIIYNQLGQRVLDYYITREALITLDVAHLSTGIYYITNDKFNIEPLKFFKTN</sequence>
<feature type="chain" id="PRO_5045497302" evidence="1">
    <location>
        <begin position="20"/>
        <end position="418"/>
    </location>
</feature>
<feature type="signal peptide" evidence="1">
    <location>
        <begin position="1"/>
        <end position="19"/>
    </location>
</feature>
<reference evidence="4" key="1">
    <citation type="journal article" date="2019" name="Int. J. Syst. Evol. Microbiol.">
        <title>The Global Catalogue of Microorganisms (GCM) 10K type strain sequencing project: providing services to taxonomists for standard genome sequencing and annotation.</title>
        <authorList>
            <consortium name="The Broad Institute Genomics Platform"/>
            <consortium name="The Broad Institute Genome Sequencing Center for Infectious Disease"/>
            <person name="Wu L."/>
            <person name="Ma J."/>
        </authorList>
    </citation>
    <scope>NUCLEOTIDE SEQUENCE [LARGE SCALE GENOMIC DNA]</scope>
    <source>
        <strain evidence="4">CCUG 62114</strain>
    </source>
</reference>
<evidence type="ECO:0000313" key="3">
    <source>
        <dbReference type="EMBL" id="MFD0962727.1"/>
    </source>
</evidence>
<keyword evidence="3" id="KW-0255">Endonuclease</keyword>
<organism evidence="3 4">
    <name type="scientific">Pseudofulvibacter geojedonensis</name>
    <dbReference type="NCBI Taxonomy" id="1123758"/>
    <lineage>
        <taxon>Bacteria</taxon>
        <taxon>Pseudomonadati</taxon>
        <taxon>Bacteroidota</taxon>
        <taxon>Flavobacteriia</taxon>
        <taxon>Flavobacteriales</taxon>
        <taxon>Flavobacteriaceae</taxon>
        <taxon>Pseudofulvibacter</taxon>
    </lineage>
</organism>
<dbReference type="InterPro" id="IPR005135">
    <property type="entry name" value="Endo/exonuclease/phosphatase"/>
</dbReference>
<keyword evidence="3" id="KW-0378">Hydrolase</keyword>
<proteinExistence type="predicted"/>
<dbReference type="SUPFAM" id="SSF56219">
    <property type="entry name" value="DNase I-like"/>
    <property type="match status" value="1"/>
</dbReference>
<comment type="caution">
    <text evidence="3">The sequence shown here is derived from an EMBL/GenBank/DDBJ whole genome shotgun (WGS) entry which is preliminary data.</text>
</comment>
<evidence type="ECO:0000259" key="2">
    <source>
        <dbReference type="Pfam" id="PF03372"/>
    </source>
</evidence>
<evidence type="ECO:0000313" key="4">
    <source>
        <dbReference type="Proteomes" id="UP001596997"/>
    </source>
</evidence>
<gene>
    <name evidence="3" type="ORF">ACFQ1O_01765</name>
</gene>